<evidence type="ECO:0000313" key="1">
    <source>
        <dbReference type="EMBL" id="MDB9224908.1"/>
    </source>
</evidence>
<dbReference type="Proteomes" id="UP001212263">
    <property type="component" value="Unassembled WGS sequence"/>
</dbReference>
<sequence length="161" mass="18601">MEEFNITEYVRKIQQSLKVTSGYEFCRISDPKAMEEVIQNSKRCDRFFALDDSQEGMIFQGDGGGWFEHRPVVIFLLGKLSKWPDMTGRERILNEMRSIYRKIVSRLIRDQEHVEALAYLADDSIPFDEIPGEFAGGTAGLFFTFTVDIPLNLEYNGADWQ</sequence>
<accession>A0AAW6FLM2</accession>
<comment type="caution">
    <text evidence="1">The sequence shown here is derived from an EMBL/GenBank/DDBJ whole genome shotgun (WGS) entry which is preliminary data.</text>
</comment>
<name>A0AAW6FLM2_9BACT</name>
<dbReference type="RefSeq" id="WP_195203671.1">
    <property type="nucleotide sequence ID" value="NZ_JADMUD010000015.1"/>
</dbReference>
<dbReference type="EMBL" id="JAQMRD010000034">
    <property type="protein sequence ID" value="MDB9224908.1"/>
    <property type="molecule type" value="Genomic_DNA"/>
</dbReference>
<gene>
    <name evidence="1" type="ORF">PN645_18190</name>
</gene>
<reference evidence="1" key="1">
    <citation type="submission" date="2023-01" db="EMBL/GenBank/DDBJ databases">
        <title>Human gut microbiome strain richness.</title>
        <authorList>
            <person name="Chen-Liaw A."/>
        </authorList>
    </citation>
    <scope>NUCLEOTIDE SEQUENCE</scope>
    <source>
        <strain evidence="1">RTP21484st1_B7_RTP21484_190118</strain>
    </source>
</reference>
<organism evidence="1 2">
    <name type="scientific">Odoribacter splanchnicus</name>
    <dbReference type="NCBI Taxonomy" id="28118"/>
    <lineage>
        <taxon>Bacteria</taxon>
        <taxon>Pseudomonadati</taxon>
        <taxon>Bacteroidota</taxon>
        <taxon>Bacteroidia</taxon>
        <taxon>Bacteroidales</taxon>
        <taxon>Odoribacteraceae</taxon>
        <taxon>Odoribacter</taxon>
    </lineage>
</organism>
<dbReference type="AlphaFoldDB" id="A0AAW6FLM2"/>
<proteinExistence type="predicted"/>
<evidence type="ECO:0000313" key="2">
    <source>
        <dbReference type="Proteomes" id="UP001212263"/>
    </source>
</evidence>
<protein>
    <recommendedName>
        <fullName evidence="3">DUF4255 domain-containing protein</fullName>
    </recommendedName>
</protein>
<evidence type="ECO:0008006" key="3">
    <source>
        <dbReference type="Google" id="ProtNLM"/>
    </source>
</evidence>